<dbReference type="PANTHER" id="PTHR15597:SF22">
    <property type="entry name" value="RNA-BINDING FOX PROTEIN 1, ISOFORM H"/>
    <property type="match status" value="1"/>
</dbReference>
<comment type="caution">
    <text evidence="7">The sequence shown here is derived from an EMBL/GenBank/DDBJ whole genome shotgun (WGS) entry which is preliminary data.</text>
</comment>
<dbReference type="GO" id="GO:0003729">
    <property type="term" value="F:mRNA binding"/>
    <property type="evidence" value="ECO:0007669"/>
    <property type="project" value="TreeGrafter"/>
</dbReference>
<dbReference type="GO" id="GO:0005737">
    <property type="term" value="C:cytoplasm"/>
    <property type="evidence" value="ECO:0007669"/>
    <property type="project" value="TreeGrafter"/>
</dbReference>
<dbReference type="Proteomes" id="UP000186922">
    <property type="component" value="Unassembled WGS sequence"/>
</dbReference>
<dbReference type="Pfam" id="PF00076">
    <property type="entry name" value="RRM_1"/>
    <property type="match status" value="1"/>
</dbReference>
<dbReference type="SMART" id="SM00360">
    <property type="entry name" value="RRM"/>
    <property type="match status" value="1"/>
</dbReference>
<evidence type="ECO:0000256" key="2">
    <source>
        <dbReference type="ARBA" id="ARBA00022884"/>
    </source>
</evidence>
<dbReference type="GO" id="GO:0000381">
    <property type="term" value="P:regulation of alternative mRNA splicing, via spliceosome"/>
    <property type="evidence" value="ECO:0007669"/>
    <property type="project" value="InterPro"/>
</dbReference>
<dbReference type="EMBL" id="BDGG01000001">
    <property type="protein sequence ID" value="GAU87752.1"/>
    <property type="molecule type" value="Genomic_DNA"/>
</dbReference>
<proteinExistence type="predicted"/>
<name>A0A1D1UJG6_RAMVA</name>
<dbReference type="OrthoDB" id="5382468at2759"/>
<dbReference type="PANTHER" id="PTHR15597">
    <property type="entry name" value="ATAXIN 2-BINDING PROTEIN 1-RELATED"/>
    <property type="match status" value="1"/>
</dbReference>
<sequence length="461" mass="49408">MQMRSSAMDIVAGTGRGQVDPWSSATSSGSYWPSTGYSSSQGSSTSSRGLFNDPDPVFGLNGVHQATARNASPEGSFLMGNVGTPSSRNPFATGHSVPSSYGARSRLIQPNTVQEGSHDPNDPPKRLHVSNIPFRWRENELGRLFEEYGEVQEREIIFNDRGSKGFGFVTMKRGSAAVRAKHDLHHKVVEGRQIEVNDATAKPSPAQNHVKMIREANALASRLRDLGFTRLVDYGSANESFSSDRSTPTSTPQPGPVPDWRVFCNPPYRPQASPSGASGTHRGRATSESLSFELDSDVDQGPYVNPYAAYAMKGRRRSADGAVFGDGGSSATITWSSPGSSSALNMSNMASSRTTASSSASDAAAWPTMSHWEGVENDVRTAANRTEGYPFSSYSGLGITRDAQDSVDSGWEIAHSSGDLNLGATQDVGLFGIISDTPKEEPVAHYHGKFLCRGRACAELL</sequence>
<keyword evidence="8" id="KW-1185">Reference proteome</keyword>
<dbReference type="GO" id="GO:0032259">
    <property type="term" value="P:methylation"/>
    <property type="evidence" value="ECO:0007669"/>
    <property type="project" value="InterPro"/>
</dbReference>
<evidence type="ECO:0000313" key="8">
    <source>
        <dbReference type="Proteomes" id="UP000186922"/>
    </source>
</evidence>
<keyword evidence="3" id="KW-0539">Nucleus</keyword>
<evidence type="ECO:0000256" key="1">
    <source>
        <dbReference type="ARBA" id="ARBA00004123"/>
    </source>
</evidence>
<reference evidence="7 8" key="1">
    <citation type="journal article" date="2016" name="Nat. Commun.">
        <title>Extremotolerant tardigrade genome and improved radiotolerance of human cultured cells by tardigrade-unique protein.</title>
        <authorList>
            <person name="Hashimoto T."/>
            <person name="Horikawa D.D."/>
            <person name="Saito Y."/>
            <person name="Kuwahara H."/>
            <person name="Kozuka-Hata H."/>
            <person name="Shin-I T."/>
            <person name="Minakuchi Y."/>
            <person name="Ohishi K."/>
            <person name="Motoyama A."/>
            <person name="Aizu T."/>
            <person name="Enomoto A."/>
            <person name="Kondo K."/>
            <person name="Tanaka S."/>
            <person name="Hara Y."/>
            <person name="Koshikawa S."/>
            <person name="Sagara H."/>
            <person name="Miura T."/>
            <person name="Yokobori S."/>
            <person name="Miyagawa K."/>
            <person name="Suzuki Y."/>
            <person name="Kubo T."/>
            <person name="Oyama M."/>
            <person name="Kohara Y."/>
            <person name="Fujiyama A."/>
            <person name="Arakawa K."/>
            <person name="Katayama T."/>
            <person name="Toyoda A."/>
            <person name="Kunieda T."/>
        </authorList>
    </citation>
    <scope>NUCLEOTIDE SEQUENCE [LARGE SCALE GENOMIC DNA]</scope>
    <source>
        <strain evidence="7 8">YOKOZUNA-1</strain>
    </source>
</reference>
<evidence type="ECO:0000256" key="5">
    <source>
        <dbReference type="SAM" id="MobiDB-lite"/>
    </source>
</evidence>
<dbReference type="InterPro" id="IPR047131">
    <property type="entry name" value="RBFOX1-like"/>
</dbReference>
<evidence type="ECO:0000259" key="6">
    <source>
        <dbReference type="PROSITE" id="PS50102"/>
    </source>
</evidence>
<dbReference type="SUPFAM" id="SSF54928">
    <property type="entry name" value="RNA-binding domain, RBD"/>
    <property type="match status" value="1"/>
</dbReference>
<feature type="region of interest" description="Disordered" evidence="5">
    <location>
        <begin position="238"/>
        <end position="293"/>
    </location>
</feature>
<dbReference type="GO" id="GO:0005634">
    <property type="term" value="C:nucleus"/>
    <property type="evidence" value="ECO:0007669"/>
    <property type="project" value="UniProtKB-SubCell"/>
</dbReference>
<dbReference type="PROSITE" id="PS00092">
    <property type="entry name" value="N6_MTASE"/>
    <property type="match status" value="1"/>
</dbReference>
<dbReference type="Gene3D" id="3.30.70.330">
    <property type="match status" value="1"/>
</dbReference>
<dbReference type="GO" id="GO:0007399">
    <property type="term" value="P:nervous system development"/>
    <property type="evidence" value="ECO:0007669"/>
    <property type="project" value="InterPro"/>
</dbReference>
<keyword evidence="2 4" id="KW-0694">RNA-binding</keyword>
<comment type="subcellular location">
    <subcellularLocation>
        <location evidence="1">Nucleus</location>
    </subcellularLocation>
</comment>
<organism evidence="7 8">
    <name type="scientific">Ramazzottius varieornatus</name>
    <name type="common">Water bear</name>
    <name type="synonym">Tardigrade</name>
    <dbReference type="NCBI Taxonomy" id="947166"/>
    <lineage>
        <taxon>Eukaryota</taxon>
        <taxon>Metazoa</taxon>
        <taxon>Ecdysozoa</taxon>
        <taxon>Tardigrada</taxon>
        <taxon>Eutardigrada</taxon>
        <taxon>Parachela</taxon>
        <taxon>Hypsibioidea</taxon>
        <taxon>Ramazzottiidae</taxon>
        <taxon>Ramazzottius</taxon>
    </lineage>
</organism>
<dbReference type="PROSITE" id="PS50102">
    <property type="entry name" value="RRM"/>
    <property type="match status" value="1"/>
</dbReference>
<feature type="compositionally biased region" description="Polar residues" evidence="5">
    <location>
        <begin position="238"/>
        <end position="250"/>
    </location>
</feature>
<evidence type="ECO:0000256" key="4">
    <source>
        <dbReference type="PROSITE-ProRule" id="PRU00176"/>
    </source>
</evidence>
<feature type="region of interest" description="Disordered" evidence="5">
    <location>
        <begin position="71"/>
        <end position="102"/>
    </location>
</feature>
<gene>
    <name evidence="7" type="primary">RvY_00554-1</name>
    <name evidence="7" type="synonym">RvY_00554.1</name>
    <name evidence="7" type="ORF">RvY_00554</name>
</gene>
<protein>
    <recommendedName>
        <fullName evidence="6">RRM domain-containing protein</fullName>
    </recommendedName>
</protein>
<feature type="region of interest" description="Disordered" evidence="5">
    <location>
        <begin position="1"/>
        <end position="58"/>
    </location>
</feature>
<dbReference type="InterPro" id="IPR000504">
    <property type="entry name" value="RRM_dom"/>
</dbReference>
<feature type="compositionally biased region" description="Low complexity" evidence="5">
    <location>
        <begin position="34"/>
        <end position="47"/>
    </location>
</feature>
<dbReference type="AlphaFoldDB" id="A0A1D1UJG6"/>
<dbReference type="InterPro" id="IPR012677">
    <property type="entry name" value="Nucleotide-bd_a/b_plait_sf"/>
</dbReference>
<dbReference type="GO" id="GO:0008168">
    <property type="term" value="F:methyltransferase activity"/>
    <property type="evidence" value="ECO:0007669"/>
    <property type="project" value="InterPro"/>
</dbReference>
<dbReference type="STRING" id="947166.A0A1D1UJG6"/>
<evidence type="ECO:0000313" key="7">
    <source>
        <dbReference type="EMBL" id="GAU87752.1"/>
    </source>
</evidence>
<feature type="domain" description="RRM" evidence="6">
    <location>
        <begin position="125"/>
        <end position="201"/>
    </location>
</feature>
<evidence type="ECO:0000256" key="3">
    <source>
        <dbReference type="ARBA" id="ARBA00023242"/>
    </source>
</evidence>
<feature type="compositionally biased region" description="Polar residues" evidence="5">
    <location>
        <begin position="21"/>
        <end position="33"/>
    </location>
</feature>
<accession>A0A1D1UJG6</accession>
<dbReference type="InterPro" id="IPR035979">
    <property type="entry name" value="RBD_domain_sf"/>
</dbReference>
<dbReference type="InterPro" id="IPR002052">
    <property type="entry name" value="DNA_methylase_N6_adenine_CS"/>
</dbReference>